<dbReference type="OrthoDB" id="3267755at2"/>
<dbReference type="EMBL" id="LGEM01000082">
    <property type="protein sequence ID" value="KUP96707.1"/>
    <property type="molecule type" value="Genomic_DNA"/>
</dbReference>
<evidence type="ECO:0000313" key="3">
    <source>
        <dbReference type="Proteomes" id="UP000074382"/>
    </source>
</evidence>
<dbReference type="STRING" id="665004.AC529_10925"/>
<evidence type="ECO:0000256" key="1">
    <source>
        <dbReference type="SAM" id="Phobius"/>
    </source>
</evidence>
<comment type="caution">
    <text evidence="2">The sequence shown here is derived from an EMBL/GenBank/DDBJ whole genome shotgun (WGS) entry which is preliminary data.</text>
</comment>
<feature type="transmembrane region" description="Helical" evidence="1">
    <location>
        <begin position="56"/>
        <end position="73"/>
    </location>
</feature>
<keyword evidence="1" id="KW-0812">Transmembrane</keyword>
<dbReference type="InterPro" id="IPR025327">
    <property type="entry name" value="DUF4233"/>
</dbReference>
<feature type="transmembrane region" description="Helical" evidence="1">
    <location>
        <begin position="79"/>
        <end position="97"/>
    </location>
</feature>
<dbReference type="PATRIC" id="fig|665004.4.peg.3273"/>
<keyword evidence="3" id="KW-1185">Reference proteome</keyword>
<dbReference type="Pfam" id="PF14017">
    <property type="entry name" value="DUF4233"/>
    <property type="match status" value="1"/>
</dbReference>
<feature type="transmembrane region" description="Helical" evidence="1">
    <location>
        <begin position="29"/>
        <end position="49"/>
    </location>
</feature>
<organism evidence="2 3">
    <name type="scientific">Thermobifida cellulosilytica TB100</name>
    <dbReference type="NCBI Taxonomy" id="665004"/>
    <lineage>
        <taxon>Bacteria</taxon>
        <taxon>Bacillati</taxon>
        <taxon>Actinomycetota</taxon>
        <taxon>Actinomycetes</taxon>
        <taxon>Streptosporangiales</taxon>
        <taxon>Nocardiopsidaceae</taxon>
        <taxon>Thermobifida</taxon>
    </lineage>
</organism>
<dbReference type="RefSeq" id="WP_068758048.1">
    <property type="nucleotide sequence ID" value="NZ_KQ950184.1"/>
</dbReference>
<protein>
    <recommendedName>
        <fullName evidence="4">DUF4233 domain-containing protein</fullName>
    </recommendedName>
</protein>
<dbReference type="AlphaFoldDB" id="A0A147KHE0"/>
<keyword evidence="1" id="KW-0472">Membrane</keyword>
<evidence type="ECO:0008006" key="4">
    <source>
        <dbReference type="Google" id="ProtNLM"/>
    </source>
</evidence>
<proteinExistence type="predicted"/>
<gene>
    <name evidence="2" type="ORF">AC529_10925</name>
</gene>
<reference evidence="3" key="1">
    <citation type="journal article" date="2017" name="Acta Aliment.">
        <title>Plant polysaccharide degrading enzyme system of Thermpbifida cellulosilytica TB100 revealed by de novo genome project data.</title>
        <authorList>
            <person name="Toth A."/>
            <person name="Baka E."/>
            <person name="Luzics S."/>
            <person name="Bata-Vidacs I."/>
            <person name="Nagy I."/>
            <person name="Balint B."/>
            <person name="Herceg R."/>
            <person name="Olasz F."/>
            <person name="Wilk T."/>
            <person name="Nagy T."/>
            <person name="Kriszt B."/>
            <person name="Nagy I."/>
            <person name="Kukolya J."/>
        </authorList>
    </citation>
    <scope>NUCLEOTIDE SEQUENCE [LARGE SCALE GENOMIC DNA]</scope>
    <source>
        <strain evidence="3">TB100</strain>
    </source>
</reference>
<evidence type="ECO:0000313" key="2">
    <source>
        <dbReference type="EMBL" id="KUP96707.1"/>
    </source>
</evidence>
<name>A0A147KHE0_THECS</name>
<accession>A0A147KHE0</accession>
<keyword evidence="1" id="KW-1133">Transmembrane helix</keyword>
<sequence>MRTVCAVVLAFEAVVLGLAVPVAIQLGGHTPGLAGAVWGGLALAALVLAALQRFTWGFYAACVLQAAFLASGLVVPGLAYLGIVFVGLWIAGVVLGRRVEAMQAASRDAGEA</sequence>
<dbReference type="Proteomes" id="UP000074382">
    <property type="component" value="Unassembled WGS sequence"/>
</dbReference>